<comment type="caution">
    <text evidence="2">The sequence shown here is derived from an EMBL/GenBank/DDBJ whole genome shotgun (WGS) entry which is preliminary data.</text>
</comment>
<dbReference type="Pfam" id="PF01978">
    <property type="entry name" value="TrmB"/>
    <property type="match status" value="1"/>
</dbReference>
<dbReference type="Pfam" id="PF00196">
    <property type="entry name" value="GerE"/>
    <property type="match status" value="1"/>
</dbReference>
<dbReference type="SMART" id="SM00421">
    <property type="entry name" value="HTH_LUXR"/>
    <property type="match status" value="1"/>
</dbReference>
<evidence type="ECO:0000313" key="2">
    <source>
        <dbReference type="EMBL" id="OIJ87894.1"/>
    </source>
</evidence>
<name>A0A1S2P4B3_9ACTN</name>
<dbReference type="Proteomes" id="UP000179935">
    <property type="component" value="Unassembled WGS sequence"/>
</dbReference>
<dbReference type="AlphaFoldDB" id="A0A1S2P4B3"/>
<dbReference type="RefSeq" id="WP_071368495.1">
    <property type="nucleotide sequence ID" value="NZ_MLYP01000061.1"/>
</dbReference>
<dbReference type="PANTHER" id="PTHR34293:SF1">
    <property type="entry name" value="HTH-TYPE TRANSCRIPTIONAL REGULATOR TRMBL2"/>
    <property type="match status" value="1"/>
</dbReference>
<dbReference type="STRING" id="1428652.BIV24_23960"/>
<gene>
    <name evidence="2" type="ORF">BIV24_23960</name>
</gene>
<accession>A0A1S2P4B3</accession>
<sequence length="324" mass="34878">MRTPRPLQALGLSATAEAAYLALVEHGPQTLAELTHHPALAGSPRTGLQHALTELSDIGLVSRTNDKLTAQPPRAMLEAVAERRAREARTAYESATVLSRIWLDHTAGSSYVEVIDTSERRETLQLRVKNEAMTQVRALSIGPVGGGDRVLEVGPGTLDALERGIAYRVVYSANILQDPKALEVAHECVARGEQARVFPDVALNVLVCDDRFAVVSVTAPDRTGHHSIIVQPSGLLEGLIGVFESYWRIAVPLPAAGEAVGGEAPAEGRQLLSFLSAGLTDESIARELGVSERTVARRIARLQENLGAKTRFQLGVQASRRGWL</sequence>
<dbReference type="SUPFAM" id="SSF46894">
    <property type="entry name" value="C-terminal effector domain of the bipartite response regulators"/>
    <property type="match status" value="1"/>
</dbReference>
<dbReference type="GO" id="GO:0006355">
    <property type="term" value="P:regulation of DNA-templated transcription"/>
    <property type="evidence" value="ECO:0007669"/>
    <property type="project" value="InterPro"/>
</dbReference>
<evidence type="ECO:0000259" key="1">
    <source>
        <dbReference type="SMART" id="SM00421"/>
    </source>
</evidence>
<dbReference type="InterPro" id="IPR016032">
    <property type="entry name" value="Sig_transdc_resp-reg_C-effctor"/>
</dbReference>
<organism evidence="2 3">
    <name type="scientific">Streptomyces colonosanans</name>
    <dbReference type="NCBI Taxonomy" id="1428652"/>
    <lineage>
        <taxon>Bacteria</taxon>
        <taxon>Bacillati</taxon>
        <taxon>Actinomycetota</taxon>
        <taxon>Actinomycetes</taxon>
        <taxon>Kitasatosporales</taxon>
        <taxon>Streptomycetaceae</taxon>
        <taxon>Streptomyces</taxon>
    </lineage>
</organism>
<dbReference type="InterPro" id="IPR036388">
    <property type="entry name" value="WH-like_DNA-bd_sf"/>
</dbReference>
<dbReference type="EMBL" id="MLYP01000061">
    <property type="protein sequence ID" value="OIJ87894.1"/>
    <property type="molecule type" value="Genomic_DNA"/>
</dbReference>
<reference evidence="2 3" key="1">
    <citation type="submission" date="2016-10" db="EMBL/GenBank/DDBJ databases">
        <title>Genome sequence of Streptomyces sp. MUSC 93.</title>
        <authorList>
            <person name="Lee L.-H."/>
            <person name="Ser H.-L."/>
            <person name="Law J.W.-F."/>
        </authorList>
    </citation>
    <scope>NUCLEOTIDE SEQUENCE [LARGE SCALE GENOMIC DNA]</scope>
    <source>
        <strain evidence="2 3">MUSC 93</strain>
    </source>
</reference>
<keyword evidence="3" id="KW-1185">Reference proteome</keyword>
<dbReference type="Gene3D" id="1.10.10.10">
    <property type="entry name" value="Winged helix-like DNA-binding domain superfamily/Winged helix DNA-binding domain"/>
    <property type="match status" value="2"/>
</dbReference>
<dbReference type="CDD" id="cd06170">
    <property type="entry name" value="LuxR_C_like"/>
    <property type="match status" value="1"/>
</dbReference>
<dbReference type="OrthoDB" id="4266042at2"/>
<dbReference type="GO" id="GO:0003677">
    <property type="term" value="F:DNA binding"/>
    <property type="evidence" value="ECO:0007669"/>
    <property type="project" value="InterPro"/>
</dbReference>
<evidence type="ECO:0000313" key="3">
    <source>
        <dbReference type="Proteomes" id="UP000179935"/>
    </source>
</evidence>
<dbReference type="InterPro" id="IPR000792">
    <property type="entry name" value="Tscrpt_reg_LuxR_C"/>
</dbReference>
<protein>
    <recommendedName>
        <fullName evidence="1">HTH luxR-type domain-containing protein</fullName>
    </recommendedName>
</protein>
<proteinExistence type="predicted"/>
<dbReference type="PANTHER" id="PTHR34293">
    <property type="entry name" value="HTH-TYPE TRANSCRIPTIONAL REGULATOR TRMBL2"/>
    <property type="match status" value="1"/>
</dbReference>
<feature type="domain" description="HTH luxR-type" evidence="1">
    <location>
        <begin position="269"/>
        <end position="318"/>
    </location>
</feature>
<dbReference type="InterPro" id="IPR002831">
    <property type="entry name" value="Tscrpt_reg_TrmB_N"/>
</dbReference>
<dbReference type="InterPro" id="IPR051797">
    <property type="entry name" value="TrmB-like"/>
</dbReference>